<dbReference type="AlphaFoldDB" id="A0A9E6RAX7"/>
<evidence type="ECO:0000313" key="2">
    <source>
        <dbReference type="Proteomes" id="UP000825701"/>
    </source>
</evidence>
<organism evidence="1 2">
    <name type="scientific">Chenggangzhangella methanolivorans</name>
    <dbReference type="NCBI Taxonomy" id="1437009"/>
    <lineage>
        <taxon>Bacteria</taxon>
        <taxon>Pseudomonadati</taxon>
        <taxon>Pseudomonadota</taxon>
        <taxon>Alphaproteobacteria</taxon>
        <taxon>Hyphomicrobiales</taxon>
        <taxon>Methylopilaceae</taxon>
        <taxon>Chenggangzhangella</taxon>
    </lineage>
</organism>
<keyword evidence="2" id="KW-1185">Reference proteome</keyword>
<dbReference type="Proteomes" id="UP000825701">
    <property type="component" value="Chromosome"/>
</dbReference>
<name>A0A9E6RAX7_9HYPH</name>
<dbReference type="KEGG" id="cmet:K6K41_08130"/>
<gene>
    <name evidence="1" type="ORF">K6K41_08130</name>
</gene>
<dbReference type="RefSeq" id="WP_261404677.1">
    <property type="nucleotide sequence ID" value="NZ_CP081869.1"/>
</dbReference>
<accession>A0A9E6RAX7</accession>
<evidence type="ECO:0000313" key="1">
    <source>
        <dbReference type="EMBL" id="QZO01409.1"/>
    </source>
</evidence>
<protein>
    <submittedName>
        <fullName evidence="1">Uncharacterized protein</fullName>
    </submittedName>
</protein>
<sequence>MTGLLSKLLPSRADAAPKPFVRDYGVWVLGGSAEAFEAAAPLIEAALVAQPRLKIYVTGPKAAAEALTRRFPRYVVRDAPPAFGLLVRRFLAATRMRCVIALDDVDVPAATLSGVLGYGLALVSLRTSPGAAAAKPDIAGEALLKLDLSRGSMDEAVAELGKAIARDHKLLRATDRRRFTPSALALAAATGAKSRALVDWRLKRLVTPQELFAELGRPETVFCLGTGPSSEDPILRTMAYDVLFRVNRKWAGRSHFTKPDMVFTARQSVMVATEGAVFGVRSHASEVRLMRTRAFDPRRGRSAFARADLIAPALVDYDWGAFRPTNGAAMLAVSVALAPKRLIVAGIDMYSHPDGAYPGDAATPNAFAPAHDAETEREFLLQRLESYAGELVIVGDTLRAAFEARGGRLGRLPSGDDAA</sequence>
<reference evidence="1" key="1">
    <citation type="submission" date="2021-08" db="EMBL/GenBank/DDBJ databases">
        <authorList>
            <person name="Zhang H."/>
            <person name="Xu M."/>
            <person name="Yu Z."/>
            <person name="Yang L."/>
            <person name="Cai Y."/>
        </authorList>
    </citation>
    <scope>NUCLEOTIDE SEQUENCE</scope>
    <source>
        <strain evidence="1">CHL1</strain>
    </source>
</reference>
<proteinExistence type="predicted"/>
<dbReference type="EMBL" id="CP081869">
    <property type="protein sequence ID" value="QZO01409.1"/>
    <property type="molecule type" value="Genomic_DNA"/>
</dbReference>